<evidence type="ECO:0008006" key="3">
    <source>
        <dbReference type="Google" id="ProtNLM"/>
    </source>
</evidence>
<proteinExistence type="predicted"/>
<dbReference type="AlphaFoldDB" id="A0AAJ0F293"/>
<keyword evidence="2" id="KW-1185">Reference proteome</keyword>
<dbReference type="Proteomes" id="UP001239445">
    <property type="component" value="Unassembled WGS sequence"/>
</dbReference>
<reference evidence="1" key="1">
    <citation type="submission" date="2023-06" db="EMBL/GenBank/DDBJ databases">
        <title>Genome-scale phylogeny and comparative genomics of the fungal order Sordariales.</title>
        <authorList>
            <consortium name="Lawrence Berkeley National Laboratory"/>
            <person name="Hensen N."/>
            <person name="Bonometti L."/>
            <person name="Westerberg I."/>
            <person name="Brannstrom I.O."/>
            <person name="Guillou S."/>
            <person name="Cros-Aarteil S."/>
            <person name="Calhoun S."/>
            <person name="Haridas S."/>
            <person name="Kuo A."/>
            <person name="Mondo S."/>
            <person name="Pangilinan J."/>
            <person name="Riley R."/>
            <person name="Labutti K."/>
            <person name="Andreopoulos B."/>
            <person name="Lipzen A."/>
            <person name="Chen C."/>
            <person name="Yanf M."/>
            <person name="Daum C."/>
            <person name="Ng V."/>
            <person name="Clum A."/>
            <person name="Steindorff A."/>
            <person name="Ohm R."/>
            <person name="Martin F."/>
            <person name="Silar P."/>
            <person name="Natvig D."/>
            <person name="Lalanne C."/>
            <person name="Gautier V."/>
            <person name="Ament-Velasquez S.L."/>
            <person name="Kruys A."/>
            <person name="Hutchinson M.I."/>
            <person name="Powell A.J."/>
            <person name="Barry K."/>
            <person name="Miller A.N."/>
            <person name="Grigoriev I.V."/>
            <person name="Debuchy R."/>
            <person name="Gladieux P."/>
            <person name="Thoren M.H."/>
            <person name="Johannesson H."/>
        </authorList>
    </citation>
    <scope>NUCLEOTIDE SEQUENCE</scope>
    <source>
        <strain evidence="1">PSN4</strain>
    </source>
</reference>
<protein>
    <recommendedName>
        <fullName evidence="3">Helicase ATP-binding domain-containing protein</fullName>
    </recommendedName>
</protein>
<dbReference type="InterPro" id="IPR027417">
    <property type="entry name" value="P-loop_NTPase"/>
</dbReference>
<dbReference type="Gene3D" id="3.40.50.300">
    <property type="entry name" value="P-loop containing nucleotide triphosphate hydrolases"/>
    <property type="match status" value="1"/>
</dbReference>
<gene>
    <name evidence="1" type="ORF">QBC47DRAFT_406578</name>
</gene>
<name>A0AAJ0F293_9PEZI</name>
<comment type="caution">
    <text evidence="1">The sequence shown here is derived from an EMBL/GenBank/DDBJ whole genome shotgun (WGS) entry which is preliminary data.</text>
</comment>
<accession>A0AAJ0F293</accession>
<sequence>MERPNVDEVITVGQAANSIKSMLYRNNSINDRPFYITGPPGIGKSVCLPVALASEGGLVVVLHPNMVSLVHAQSTMESLWNGRIQTSIFDPHSDGSDGIDESAGILLTTYSAALAESDKVVPYILQASFCMFDEAHSDTDDQMVFSLVLQHHWKRQAHDKRPVIAIVTTYAFSPDAVPNHMFDMFGPDGDPIEVSYPSPHSIRFDRLRHDVAPISPNIEPVEPDDDENDFCTYVDKALDMAPTFTRGIVFAPKSRSEGLGSVIISANCDSHHIMRVDPKRLADVEAFETADVTRRTVVALVEPYFGARTIRNANWVICPGFCDYLAYDPDDDEMAQRLMRLSSETHQFMVAHATLAAEGYSVFPRAIITPGGVENHRYPLWKSIDMLDYSLKLLFKHPAGGPFEVGEDGEIVIPPCFAISQPTIGEFVDLGLMTVAQPGSSQPVVSLTERGHMVAHIMLRTGRGCKYWCTARRTHRQQMHRNTLWAQVFQRLPSVNNQR</sequence>
<evidence type="ECO:0000313" key="1">
    <source>
        <dbReference type="EMBL" id="KAK1750882.1"/>
    </source>
</evidence>
<evidence type="ECO:0000313" key="2">
    <source>
        <dbReference type="Proteomes" id="UP001239445"/>
    </source>
</evidence>
<dbReference type="SUPFAM" id="SSF52540">
    <property type="entry name" value="P-loop containing nucleoside triphosphate hydrolases"/>
    <property type="match status" value="1"/>
</dbReference>
<organism evidence="1 2">
    <name type="scientific">Echria macrotheca</name>
    <dbReference type="NCBI Taxonomy" id="438768"/>
    <lineage>
        <taxon>Eukaryota</taxon>
        <taxon>Fungi</taxon>
        <taxon>Dikarya</taxon>
        <taxon>Ascomycota</taxon>
        <taxon>Pezizomycotina</taxon>
        <taxon>Sordariomycetes</taxon>
        <taxon>Sordariomycetidae</taxon>
        <taxon>Sordariales</taxon>
        <taxon>Schizotheciaceae</taxon>
        <taxon>Echria</taxon>
    </lineage>
</organism>
<dbReference type="EMBL" id="MU839844">
    <property type="protein sequence ID" value="KAK1750882.1"/>
    <property type="molecule type" value="Genomic_DNA"/>
</dbReference>